<keyword evidence="2" id="KW-0805">Transcription regulation</keyword>
<proteinExistence type="predicted"/>
<dbReference type="PANTHER" id="PTHR43214:SF24">
    <property type="entry name" value="TRANSCRIPTIONAL REGULATORY PROTEIN NARL-RELATED"/>
    <property type="match status" value="1"/>
</dbReference>
<evidence type="ECO:0000259" key="6">
    <source>
        <dbReference type="PROSITE" id="PS50043"/>
    </source>
</evidence>
<evidence type="ECO:0000256" key="3">
    <source>
        <dbReference type="ARBA" id="ARBA00023125"/>
    </source>
</evidence>
<dbReference type="InterPro" id="IPR039420">
    <property type="entry name" value="WalR-like"/>
</dbReference>
<dbReference type="SMART" id="SM00421">
    <property type="entry name" value="HTH_LUXR"/>
    <property type="match status" value="1"/>
</dbReference>
<dbReference type="SUPFAM" id="SSF46894">
    <property type="entry name" value="C-terminal effector domain of the bipartite response regulators"/>
    <property type="match status" value="1"/>
</dbReference>
<dbReference type="GO" id="GO:0003677">
    <property type="term" value="F:DNA binding"/>
    <property type="evidence" value="ECO:0007669"/>
    <property type="project" value="UniProtKB-KW"/>
</dbReference>
<keyword evidence="4" id="KW-0804">Transcription</keyword>
<evidence type="ECO:0000313" key="8">
    <source>
        <dbReference type="EMBL" id="SKA87121.1"/>
    </source>
</evidence>
<dbReference type="CDD" id="cd06170">
    <property type="entry name" value="LuxR_C_like"/>
    <property type="match status" value="1"/>
</dbReference>
<feature type="domain" description="Response regulatory" evidence="7">
    <location>
        <begin position="3"/>
        <end position="121"/>
    </location>
</feature>
<gene>
    <name evidence="8" type="ORF">SAMN06295879_1036</name>
</gene>
<dbReference type="Pfam" id="PF00196">
    <property type="entry name" value="GerE"/>
    <property type="match status" value="1"/>
</dbReference>
<accession>A0A1T4XDP1</accession>
<organism evidence="8 9">
    <name type="scientific">Agreia bicolorata</name>
    <dbReference type="NCBI Taxonomy" id="110935"/>
    <lineage>
        <taxon>Bacteria</taxon>
        <taxon>Bacillati</taxon>
        <taxon>Actinomycetota</taxon>
        <taxon>Actinomycetes</taxon>
        <taxon>Micrococcales</taxon>
        <taxon>Microbacteriaceae</taxon>
        <taxon>Agreia</taxon>
    </lineage>
</organism>
<dbReference type="SUPFAM" id="SSF52172">
    <property type="entry name" value="CheY-like"/>
    <property type="match status" value="1"/>
</dbReference>
<protein>
    <submittedName>
        <fullName evidence="8">Two component transcriptional regulator, LuxR family</fullName>
    </submittedName>
</protein>
<dbReference type="InterPro" id="IPR016032">
    <property type="entry name" value="Sig_transdc_resp-reg_C-effctor"/>
</dbReference>
<dbReference type="EMBL" id="FUYG01000002">
    <property type="protein sequence ID" value="SKA87121.1"/>
    <property type="molecule type" value="Genomic_DNA"/>
</dbReference>
<dbReference type="Pfam" id="PF00072">
    <property type="entry name" value="Response_reg"/>
    <property type="match status" value="1"/>
</dbReference>
<dbReference type="PROSITE" id="PS50110">
    <property type="entry name" value="RESPONSE_REGULATORY"/>
    <property type="match status" value="1"/>
</dbReference>
<evidence type="ECO:0000256" key="5">
    <source>
        <dbReference type="PROSITE-ProRule" id="PRU00169"/>
    </source>
</evidence>
<dbReference type="InterPro" id="IPR011006">
    <property type="entry name" value="CheY-like_superfamily"/>
</dbReference>
<dbReference type="SMART" id="SM00448">
    <property type="entry name" value="REC"/>
    <property type="match status" value="1"/>
</dbReference>
<evidence type="ECO:0000256" key="4">
    <source>
        <dbReference type="ARBA" id="ARBA00023163"/>
    </source>
</evidence>
<dbReference type="InterPro" id="IPR001789">
    <property type="entry name" value="Sig_transdc_resp-reg_receiver"/>
</dbReference>
<feature type="modified residue" description="4-aspartylphosphate" evidence="5">
    <location>
        <position position="54"/>
    </location>
</feature>
<dbReference type="InterPro" id="IPR058245">
    <property type="entry name" value="NreC/VraR/RcsB-like_REC"/>
</dbReference>
<dbReference type="GO" id="GO:0006355">
    <property type="term" value="P:regulation of DNA-templated transcription"/>
    <property type="evidence" value="ECO:0007669"/>
    <property type="project" value="InterPro"/>
</dbReference>
<evidence type="ECO:0000256" key="2">
    <source>
        <dbReference type="ARBA" id="ARBA00023015"/>
    </source>
</evidence>
<dbReference type="CDD" id="cd17535">
    <property type="entry name" value="REC_NarL-like"/>
    <property type="match status" value="1"/>
</dbReference>
<evidence type="ECO:0000313" key="9">
    <source>
        <dbReference type="Proteomes" id="UP000189735"/>
    </source>
</evidence>
<dbReference type="InterPro" id="IPR000792">
    <property type="entry name" value="Tscrpt_reg_LuxR_C"/>
</dbReference>
<dbReference type="Gene3D" id="3.40.50.2300">
    <property type="match status" value="1"/>
</dbReference>
<name>A0A1T4XDP1_9MICO</name>
<keyword evidence="1 5" id="KW-0597">Phosphoprotein</keyword>
<dbReference type="GO" id="GO:0000160">
    <property type="term" value="P:phosphorelay signal transduction system"/>
    <property type="evidence" value="ECO:0007669"/>
    <property type="project" value="InterPro"/>
</dbReference>
<reference evidence="9" key="1">
    <citation type="submission" date="2017-02" db="EMBL/GenBank/DDBJ databases">
        <authorList>
            <person name="Varghese N."/>
            <person name="Submissions S."/>
        </authorList>
    </citation>
    <scope>NUCLEOTIDE SEQUENCE [LARGE SCALE GENOMIC DNA]</scope>
    <source>
        <strain evidence="9">VKM Ac-2052</strain>
    </source>
</reference>
<dbReference type="RefSeq" id="WP_078713586.1">
    <property type="nucleotide sequence ID" value="NZ_FUYG01000002.1"/>
</dbReference>
<evidence type="ECO:0000259" key="7">
    <source>
        <dbReference type="PROSITE" id="PS50110"/>
    </source>
</evidence>
<dbReference type="Proteomes" id="UP000189735">
    <property type="component" value="Unassembled WGS sequence"/>
</dbReference>
<dbReference type="PANTHER" id="PTHR43214">
    <property type="entry name" value="TWO-COMPONENT RESPONSE REGULATOR"/>
    <property type="match status" value="1"/>
</dbReference>
<dbReference type="PRINTS" id="PR00038">
    <property type="entry name" value="HTHLUXR"/>
</dbReference>
<feature type="domain" description="HTH luxR-type" evidence="6">
    <location>
        <begin position="150"/>
        <end position="215"/>
    </location>
</feature>
<evidence type="ECO:0000256" key="1">
    <source>
        <dbReference type="ARBA" id="ARBA00022553"/>
    </source>
</evidence>
<dbReference type="PROSITE" id="PS50043">
    <property type="entry name" value="HTH_LUXR_2"/>
    <property type="match status" value="1"/>
</dbReference>
<sequence>MISVVLADDQALIRTAVSELVSHTGGFAVVGEASNGLEAVDVVRATHPDVVLMDIRMPVMDGLQATEAICADAQLSATRIIILTTFEDDEYVLRALRAGASGFLGKGTEAEALMAAIRTVNEGEALLSPKATRALIDRYLSPAEPAPHRVPDELTLLTEREREILLLVGSGLSNGEIAAGLVISPQTAKTHVNRMMSKLGVHDRAQLVIIAYESGLLVPGRS</sequence>
<dbReference type="AlphaFoldDB" id="A0A1T4XDP1"/>
<keyword evidence="3" id="KW-0238">DNA-binding</keyword>